<reference evidence="6 7" key="1">
    <citation type="submission" date="2020-10" db="EMBL/GenBank/DDBJ databases">
        <title>Identification of Nocardia species via Next-generation sequencing and recognition of intraspecies genetic diversity.</title>
        <authorList>
            <person name="Li P."/>
            <person name="Li P."/>
            <person name="Lu B."/>
        </authorList>
    </citation>
    <scope>NUCLEOTIDE SEQUENCE [LARGE SCALE GENOMIC DNA]</scope>
    <source>
        <strain evidence="6 7">BJ06-0143</strain>
    </source>
</reference>
<keyword evidence="1" id="KW-0805">Transcription regulation</keyword>
<comment type="caution">
    <text evidence="6">The sequence shown here is derived from an EMBL/GenBank/DDBJ whole genome shotgun (WGS) entry which is preliminary data.</text>
</comment>
<gene>
    <name evidence="6" type="ORF">IU449_02105</name>
</gene>
<dbReference type="Proteomes" id="UP000707731">
    <property type="component" value="Unassembled WGS sequence"/>
</dbReference>
<evidence type="ECO:0000313" key="7">
    <source>
        <dbReference type="Proteomes" id="UP000707731"/>
    </source>
</evidence>
<evidence type="ECO:0000256" key="1">
    <source>
        <dbReference type="ARBA" id="ARBA00023015"/>
    </source>
</evidence>
<dbReference type="Gene3D" id="1.10.357.10">
    <property type="entry name" value="Tetracycline Repressor, domain 2"/>
    <property type="match status" value="1"/>
</dbReference>
<feature type="DNA-binding region" description="H-T-H motif" evidence="4">
    <location>
        <begin position="41"/>
        <end position="60"/>
    </location>
</feature>
<accession>A0ABS0D4U0</accession>
<dbReference type="Pfam" id="PF00440">
    <property type="entry name" value="TetR_N"/>
    <property type="match status" value="1"/>
</dbReference>
<name>A0ABS0D4U0_9NOCA</name>
<evidence type="ECO:0000256" key="4">
    <source>
        <dbReference type="PROSITE-ProRule" id="PRU00335"/>
    </source>
</evidence>
<keyword evidence="7" id="KW-1185">Reference proteome</keyword>
<evidence type="ECO:0000256" key="2">
    <source>
        <dbReference type="ARBA" id="ARBA00023125"/>
    </source>
</evidence>
<sequence>MQQELSLETSRRPGGRSARVRDAVRQATLDELVAHGFAGLTVENVAQRSGVHKTTVYRRWRDAAGLVTDALELAADEPWPLPDTGAFGTDLRALTALLHTGFADPAAGPVATAFVTAALQSTEAAEALREFYRARHRQCAVIVARAVERGELSAEIDAEAVIRQALAPVFHRLLITHEPVDEAFTRRAADIAAAAARAGLLDRESGATADHCV</sequence>
<keyword evidence="2 4" id="KW-0238">DNA-binding</keyword>
<evidence type="ECO:0000259" key="5">
    <source>
        <dbReference type="PROSITE" id="PS50977"/>
    </source>
</evidence>
<dbReference type="SUPFAM" id="SSF48498">
    <property type="entry name" value="Tetracyclin repressor-like, C-terminal domain"/>
    <property type="match status" value="1"/>
</dbReference>
<dbReference type="Pfam" id="PF16859">
    <property type="entry name" value="TetR_C_11"/>
    <property type="match status" value="1"/>
</dbReference>
<dbReference type="EMBL" id="JADLQN010000001">
    <property type="protein sequence ID" value="MBF6353351.1"/>
    <property type="molecule type" value="Genomic_DNA"/>
</dbReference>
<dbReference type="InterPro" id="IPR036271">
    <property type="entry name" value="Tet_transcr_reg_TetR-rel_C_sf"/>
</dbReference>
<dbReference type="InterPro" id="IPR001647">
    <property type="entry name" value="HTH_TetR"/>
</dbReference>
<dbReference type="InterPro" id="IPR050109">
    <property type="entry name" value="HTH-type_TetR-like_transc_reg"/>
</dbReference>
<evidence type="ECO:0000313" key="6">
    <source>
        <dbReference type="EMBL" id="MBF6353351.1"/>
    </source>
</evidence>
<keyword evidence="3" id="KW-0804">Transcription</keyword>
<dbReference type="InterPro" id="IPR011075">
    <property type="entry name" value="TetR_C"/>
</dbReference>
<protein>
    <submittedName>
        <fullName evidence="6">TetR/AcrR family transcriptional regulator C-terminal ligand-binding domain-containing protein</fullName>
    </submittedName>
</protein>
<feature type="domain" description="HTH tetR-type" evidence="5">
    <location>
        <begin position="18"/>
        <end position="78"/>
    </location>
</feature>
<organism evidence="6 7">
    <name type="scientific">Nocardia higoensis</name>
    <dbReference type="NCBI Taxonomy" id="228599"/>
    <lineage>
        <taxon>Bacteria</taxon>
        <taxon>Bacillati</taxon>
        <taxon>Actinomycetota</taxon>
        <taxon>Actinomycetes</taxon>
        <taxon>Mycobacteriales</taxon>
        <taxon>Nocardiaceae</taxon>
        <taxon>Nocardia</taxon>
    </lineage>
</organism>
<dbReference type="PANTHER" id="PTHR30055:SF148">
    <property type="entry name" value="TETR-FAMILY TRANSCRIPTIONAL REGULATOR"/>
    <property type="match status" value="1"/>
</dbReference>
<proteinExistence type="predicted"/>
<evidence type="ECO:0000256" key="3">
    <source>
        <dbReference type="ARBA" id="ARBA00023163"/>
    </source>
</evidence>
<dbReference type="PROSITE" id="PS50977">
    <property type="entry name" value="HTH_TETR_2"/>
    <property type="match status" value="1"/>
</dbReference>
<dbReference type="PANTHER" id="PTHR30055">
    <property type="entry name" value="HTH-TYPE TRANSCRIPTIONAL REGULATOR RUTR"/>
    <property type="match status" value="1"/>
</dbReference>
<dbReference type="InterPro" id="IPR009057">
    <property type="entry name" value="Homeodomain-like_sf"/>
</dbReference>
<dbReference type="Gene3D" id="1.10.10.60">
    <property type="entry name" value="Homeodomain-like"/>
    <property type="match status" value="1"/>
</dbReference>
<dbReference type="SUPFAM" id="SSF46689">
    <property type="entry name" value="Homeodomain-like"/>
    <property type="match status" value="1"/>
</dbReference>